<evidence type="ECO:0008006" key="3">
    <source>
        <dbReference type="Google" id="ProtNLM"/>
    </source>
</evidence>
<accession>A0A226HEN7</accession>
<sequence length="310" mass="33674">MKKLFLVPFMIGLITVSCSKDDSNETKNPIAKNIETAEKVSVDRFSEDVGHLQVRTATNGLPKANEAVDFDKQPFITKGLGRSGVKVEYYNFDIQPVIPIPIYAFFKEDGVTRIEGQNNVVSAIPGDAKYSDFWLVQKVLVPDNYVPNSITSEAEVLASKYKVVATEDLVNCPVVPFGSTAAKSDVAGVPSKLILGWYKGKAVAYFNFPEPGFKVSSEGLVPISPIYVMFNVDPSSDNPASGPASGFMYETGTLQSHNVLGTPEGVALTPLWDVRVLSNVNFDKVVDLKTALSFPSEKANANVNCPVIRL</sequence>
<reference evidence="1 2" key="1">
    <citation type="submission" date="2016-11" db="EMBL/GenBank/DDBJ databases">
        <title>Whole genomes of Flavobacteriaceae.</title>
        <authorList>
            <person name="Stine C."/>
            <person name="Li C."/>
            <person name="Tadesse D."/>
        </authorList>
    </citation>
    <scope>NUCLEOTIDE SEQUENCE [LARGE SCALE GENOMIC DNA]</scope>
    <source>
        <strain evidence="1 2">DSM 18292</strain>
    </source>
</reference>
<name>A0A226HEN7_9FLAO</name>
<organism evidence="1 2">
    <name type="scientific">Flavobacterium hercynium</name>
    <dbReference type="NCBI Taxonomy" id="387094"/>
    <lineage>
        <taxon>Bacteria</taxon>
        <taxon>Pseudomonadati</taxon>
        <taxon>Bacteroidota</taxon>
        <taxon>Flavobacteriia</taxon>
        <taxon>Flavobacteriales</taxon>
        <taxon>Flavobacteriaceae</taxon>
        <taxon>Flavobacterium</taxon>
    </lineage>
</organism>
<dbReference type="EMBL" id="MUGW01000017">
    <property type="protein sequence ID" value="OXA92809.1"/>
    <property type="molecule type" value="Genomic_DNA"/>
</dbReference>
<keyword evidence="2" id="KW-1185">Reference proteome</keyword>
<proteinExistence type="predicted"/>
<dbReference type="AlphaFoldDB" id="A0A226HEN7"/>
<dbReference type="PROSITE" id="PS51257">
    <property type="entry name" value="PROKAR_LIPOPROTEIN"/>
    <property type="match status" value="1"/>
</dbReference>
<dbReference type="RefSeq" id="WP_089049425.1">
    <property type="nucleotide sequence ID" value="NZ_FXTV01000001.1"/>
</dbReference>
<gene>
    <name evidence="1" type="ORF">B0A66_08515</name>
</gene>
<dbReference type="OrthoDB" id="1311978at2"/>
<evidence type="ECO:0000313" key="1">
    <source>
        <dbReference type="EMBL" id="OXA92809.1"/>
    </source>
</evidence>
<evidence type="ECO:0000313" key="2">
    <source>
        <dbReference type="Proteomes" id="UP000198345"/>
    </source>
</evidence>
<comment type="caution">
    <text evidence="1">The sequence shown here is derived from an EMBL/GenBank/DDBJ whole genome shotgun (WGS) entry which is preliminary data.</text>
</comment>
<dbReference type="Proteomes" id="UP000198345">
    <property type="component" value="Unassembled WGS sequence"/>
</dbReference>
<protein>
    <recommendedName>
        <fullName evidence="3">Lipoprotein</fullName>
    </recommendedName>
</protein>